<evidence type="ECO:0000259" key="1">
    <source>
        <dbReference type="Pfam" id="PF07727"/>
    </source>
</evidence>
<dbReference type="Pfam" id="PF07727">
    <property type="entry name" value="RVT_2"/>
    <property type="match status" value="1"/>
</dbReference>
<reference evidence="2" key="1">
    <citation type="journal article" date="2005" name="BMC Biol.">
        <title>The sequence of rice chromosomes 11 and 12, rich in disease resistance genes and recent gene duplications.</title>
        <authorList>
            <consortium name="The rice chromosomes 11 and 12 sequencing consortia"/>
        </authorList>
    </citation>
    <scope>NUCLEOTIDE SEQUENCE [LARGE SCALE GENOMIC DNA]</scope>
</reference>
<dbReference type="PANTHER" id="PTHR11439:SF467">
    <property type="entry name" value="INTEGRASE CATALYTIC DOMAIN-CONTAINING PROTEIN"/>
    <property type="match status" value="1"/>
</dbReference>
<name>Q2QT05_ORYSJ</name>
<accession>Q2QT05</accession>
<feature type="domain" description="Reverse transcriptase Ty1/copia-type" evidence="1">
    <location>
        <begin position="183"/>
        <end position="242"/>
    </location>
</feature>
<dbReference type="PANTHER" id="PTHR11439">
    <property type="entry name" value="GAG-POL-RELATED RETROTRANSPOSON"/>
    <property type="match status" value="1"/>
</dbReference>
<evidence type="ECO:0000313" key="2">
    <source>
        <dbReference type="EMBL" id="ABA97864.1"/>
    </source>
</evidence>
<sequence>MNESEEPFLQDSTEIIATPEEELQQPQTYNVPELVLTTKFDMFGQKSAAKNYGILEFVRDKCRVRQGHILYLGIKSTSTLTNLKARFWTCNKVKQIFQASVCFSHQQQEAQQEPQVQNVLNEEAPRRSERVRRSAIRDDYEVHNIEESHMEDDPTSYEEAMRSARSSEWLEAMKDEMKSMKINDVWDLEELPKGTKIVGCKWVYKTKYDSRGNTEKFKARLVAKGFMQRERIDYNETFSPVSWLLGRFQSNSGPEHWKLVKKVLRYLQGGAISWKSFKQTITAGSTMYAEFIACYEATGQVNWLKMFVSSLKVVDSIEKPLKLYCDNEPAVIYAHNNQSSGAAKHIDMKYYVVKDKVRDQTINLEHIRTKRMVVDPLTKGLPPNVSKEHVAGIGLREAL</sequence>
<dbReference type="AlphaFoldDB" id="Q2QT05"/>
<dbReference type="EMBL" id="DP000011">
    <property type="protein sequence ID" value="ABA97864.1"/>
    <property type="molecule type" value="Genomic_DNA"/>
</dbReference>
<organism evidence="2">
    <name type="scientific">Oryza sativa subsp. japonica</name>
    <name type="common">Rice</name>
    <dbReference type="NCBI Taxonomy" id="39947"/>
    <lineage>
        <taxon>Eukaryota</taxon>
        <taxon>Viridiplantae</taxon>
        <taxon>Streptophyta</taxon>
        <taxon>Embryophyta</taxon>
        <taxon>Tracheophyta</taxon>
        <taxon>Spermatophyta</taxon>
        <taxon>Magnoliopsida</taxon>
        <taxon>Liliopsida</taxon>
        <taxon>Poales</taxon>
        <taxon>Poaceae</taxon>
        <taxon>BOP clade</taxon>
        <taxon>Oryzoideae</taxon>
        <taxon>Oryzeae</taxon>
        <taxon>Oryzinae</taxon>
        <taxon>Oryza</taxon>
        <taxon>Oryza sativa</taxon>
    </lineage>
</organism>
<reference evidence="2" key="2">
    <citation type="submission" date="2005-04" db="EMBL/GenBank/DDBJ databases">
        <authorList>
            <person name="Buell C.R."/>
            <person name="Wing R.A."/>
            <person name="McCombie W.A."/>
            <person name="Ouyang S."/>
        </authorList>
    </citation>
    <scope>NUCLEOTIDE SEQUENCE</scope>
</reference>
<dbReference type="InterPro" id="IPR013103">
    <property type="entry name" value="RVT_2"/>
</dbReference>
<reference evidence="2" key="3">
    <citation type="submission" date="2006-01" db="EMBL/GenBank/DDBJ databases">
        <authorList>
            <person name="Buell R."/>
        </authorList>
    </citation>
    <scope>NUCLEOTIDE SEQUENCE</scope>
</reference>
<proteinExistence type="predicted"/>
<gene>
    <name evidence="2" type="ordered locus">LOC_Os12g22300</name>
</gene>
<protein>
    <submittedName>
        <fullName evidence="2">Transposon protein, putative, unclassified</fullName>
    </submittedName>
</protein>
<dbReference type="CDD" id="cd09272">
    <property type="entry name" value="RNase_HI_RT_Ty1"/>
    <property type="match status" value="1"/>
</dbReference>